<gene>
    <name evidence="2" type="ORF">AM587_10003505</name>
</gene>
<feature type="compositionally biased region" description="Basic and acidic residues" evidence="1">
    <location>
        <begin position="162"/>
        <end position="179"/>
    </location>
</feature>
<accession>A0A0W8D2L7</accession>
<name>A0A0W8D2L7_PHYNI</name>
<evidence type="ECO:0000256" key="1">
    <source>
        <dbReference type="SAM" id="MobiDB-lite"/>
    </source>
</evidence>
<reference evidence="2 3" key="1">
    <citation type="submission" date="2015-11" db="EMBL/GenBank/DDBJ databases">
        <title>Genomes and virulence difference between two physiological races of Phytophthora nicotianae.</title>
        <authorList>
            <person name="Liu H."/>
            <person name="Ma X."/>
            <person name="Yu H."/>
            <person name="Fang D."/>
            <person name="Li Y."/>
            <person name="Wang X."/>
            <person name="Wang W."/>
            <person name="Dong Y."/>
            <person name="Xiao B."/>
        </authorList>
    </citation>
    <scope>NUCLEOTIDE SEQUENCE [LARGE SCALE GENOMIC DNA]</scope>
    <source>
        <strain evidence="3">race 0</strain>
    </source>
</reference>
<comment type="caution">
    <text evidence="2">The sequence shown here is derived from an EMBL/GenBank/DDBJ whole genome shotgun (WGS) entry which is preliminary data.</text>
</comment>
<sequence length="360" mass="41394">MSWFDQRVSSRAAGDMSDRVVVLLSKTGSGKSTSIAPNLYLRFFHRYRANIVITQPRQLTAQEIPKDIATIPDYREPNSNGLSIELYRNLGYQTMELERVEEKREDERRLHNRMIRHLTDRHFEVINTIASSACGVKARVKNVDDEVKNSKQIRAQMPPHQDIGKKPRGGKEEEKEADEWKPSTMTVALVHAETFEKILDLIERDKSALIPGTEVVEIALPDVEKMKHEIKMKGTEQLGKRKRAVGQLGRYLQTRFELERYFWTKADKAMSYESFLSVLVTALRKFTHDLAKSFARLDVNSSAFGSISSHDEMIESFKTDKLFDSGENLATTPFATPERQPRQLVVRRRTFGSELDFEKV</sequence>
<dbReference type="AlphaFoldDB" id="A0A0W8D2L7"/>
<dbReference type="Proteomes" id="UP000052943">
    <property type="component" value="Unassembled WGS sequence"/>
</dbReference>
<evidence type="ECO:0000313" key="2">
    <source>
        <dbReference type="EMBL" id="KUF90654.1"/>
    </source>
</evidence>
<organism evidence="2 3">
    <name type="scientific">Phytophthora nicotianae</name>
    <name type="common">Potato buckeye rot agent</name>
    <name type="synonym">Phytophthora parasitica</name>
    <dbReference type="NCBI Taxonomy" id="4792"/>
    <lineage>
        <taxon>Eukaryota</taxon>
        <taxon>Sar</taxon>
        <taxon>Stramenopiles</taxon>
        <taxon>Oomycota</taxon>
        <taxon>Peronosporomycetes</taxon>
        <taxon>Peronosporales</taxon>
        <taxon>Peronosporaceae</taxon>
        <taxon>Phytophthora</taxon>
    </lineage>
</organism>
<protein>
    <submittedName>
        <fullName evidence="2">Uncharacterized protein</fullName>
    </submittedName>
</protein>
<proteinExistence type="predicted"/>
<dbReference type="EMBL" id="LNFO01001535">
    <property type="protein sequence ID" value="KUF90654.1"/>
    <property type="molecule type" value="Genomic_DNA"/>
</dbReference>
<dbReference type="Gene3D" id="3.40.50.300">
    <property type="entry name" value="P-loop containing nucleotide triphosphate hydrolases"/>
    <property type="match status" value="1"/>
</dbReference>
<feature type="region of interest" description="Disordered" evidence="1">
    <location>
        <begin position="158"/>
        <end position="179"/>
    </location>
</feature>
<evidence type="ECO:0000313" key="3">
    <source>
        <dbReference type="Proteomes" id="UP000052943"/>
    </source>
</evidence>
<dbReference type="InterPro" id="IPR027417">
    <property type="entry name" value="P-loop_NTPase"/>
</dbReference>